<name>A0A926EY07_9FIRM</name>
<dbReference type="AlphaFoldDB" id="A0A926EY07"/>
<evidence type="ECO:0000256" key="1">
    <source>
        <dbReference type="ARBA" id="ARBA00022898"/>
    </source>
</evidence>
<dbReference type="InterPro" id="IPR001608">
    <property type="entry name" value="Ala_racemase_N"/>
</dbReference>
<accession>A0A926EY07</accession>
<gene>
    <name evidence="6" type="ORF">H8689_04765</name>
</gene>
<keyword evidence="7" id="KW-1185">Reference proteome</keyword>
<dbReference type="FunFam" id="3.20.20.10:FF:000018">
    <property type="entry name" value="Pyridoxal phosphate homeostasis protein"/>
    <property type="match status" value="1"/>
</dbReference>
<dbReference type="PIRSF" id="PIRSF004848">
    <property type="entry name" value="YBL036c_PLPDEIII"/>
    <property type="match status" value="1"/>
</dbReference>
<dbReference type="NCBIfam" id="TIGR00044">
    <property type="entry name" value="YggS family pyridoxal phosphate-dependent enzyme"/>
    <property type="match status" value="1"/>
</dbReference>
<dbReference type="PANTHER" id="PTHR10146">
    <property type="entry name" value="PROLINE SYNTHETASE CO-TRANSCRIBED BACTERIAL HOMOLOG PROTEIN"/>
    <property type="match status" value="1"/>
</dbReference>
<protein>
    <recommendedName>
        <fullName evidence="2">Pyridoxal phosphate homeostasis protein</fullName>
        <shortName evidence="2">PLP homeostasis protein</shortName>
    </recommendedName>
</protein>
<reference evidence="6 7" key="1">
    <citation type="submission" date="2020-08" db="EMBL/GenBank/DDBJ databases">
        <title>Genome public.</title>
        <authorList>
            <person name="Liu C."/>
            <person name="Sun Q."/>
        </authorList>
    </citation>
    <scope>NUCLEOTIDE SEQUENCE [LARGE SCALE GENOMIC DNA]</scope>
    <source>
        <strain evidence="6 7">NSJ-26</strain>
    </source>
</reference>
<dbReference type="CDD" id="cd00635">
    <property type="entry name" value="PLPDE_III_YBL036c_like"/>
    <property type="match status" value="1"/>
</dbReference>
<evidence type="ECO:0000256" key="2">
    <source>
        <dbReference type="HAMAP-Rule" id="MF_02087"/>
    </source>
</evidence>
<feature type="modified residue" description="N6-(pyridoxal phosphate)lysine" evidence="2 3">
    <location>
        <position position="35"/>
    </location>
</feature>
<evidence type="ECO:0000313" key="6">
    <source>
        <dbReference type="EMBL" id="MBC8590438.1"/>
    </source>
</evidence>
<comment type="caution">
    <text evidence="6">The sequence shown here is derived from an EMBL/GenBank/DDBJ whole genome shotgun (WGS) entry which is preliminary data.</text>
</comment>
<keyword evidence="1 2" id="KW-0663">Pyridoxal phosphate</keyword>
<evidence type="ECO:0000313" key="7">
    <source>
        <dbReference type="Proteomes" id="UP000601522"/>
    </source>
</evidence>
<feature type="domain" description="Alanine racemase N-terminal" evidence="5">
    <location>
        <begin position="15"/>
        <end position="226"/>
    </location>
</feature>
<evidence type="ECO:0000256" key="4">
    <source>
        <dbReference type="RuleBase" id="RU004514"/>
    </source>
</evidence>
<proteinExistence type="inferred from homology"/>
<comment type="similarity">
    <text evidence="2 4">Belongs to the pyridoxal phosphate-binding protein YggS/PROSC family.</text>
</comment>
<dbReference type="HAMAP" id="MF_02087">
    <property type="entry name" value="PLP_homeostasis"/>
    <property type="match status" value="1"/>
</dbReference>
<comment type="function">
    <text evidence="2">Pyridoxal 5'-phosphate (PLP)-binding protein, which is involved in PLP homeostasis.</text>
</comment>
<dbReference type="EMBL" id="JACRTK010000002">
    <property type="protein sequence ID" value="MBC8590438.1"/>
    <property type="molecule type" value="Genomic_DNA"/>
</dbReference>
<dbReference type="GO" id="GO:0030170">
    <property type="term" value="F:pyridoxal phosphate binding"/>
    <property type="evidence" value="ECO:0007669"/>
    <property type="project" value="UniProtKB-UniRule"/>
</dbReference>
<dbReference type="InterPro" id="IPR029066">
    <property type="entry name" value="PLP-binding_barrel"/>
</dbReference>
<dbReference type="Gene3D" id="3.20.20.10">
    <property type="entry name" value="Alanine racemase"/>
    <property type="match status" value="1"/>
</dbReference>
<sequence length="229" mass="26308">MNLKENLQFIREDIENILIKSGRPSDDVELIAVTKTVGTEIIKESIDLGIKNIGENRVQELERKMDEIGNKVNYHMIGHLQSNKVKYIIDRVHLIHSLDRISLAKELDKRSSTNNSIANVLIQVNVAEEESKFGLKVSEVLPFIEKVLEFENIRIKGLMTIAPYTDDEILLRNIFRTMFKLKEDIVGRKYDNLTMDYLSMGMTNDYKIAIEEGSNMVRVGSGIFGKRNY</sequence>
<dbReference type="Pfam" id="PF01168">
    <property type="entry name" value="Ala_racemase_N"/>
    <property type="match status" value="1"/>
</dbReference>
<evidence type="ECO:0000256" key="3">
    <source>
        <dbReference type="PIRSR" id="PIRSR004848-1"/>
    </source>
</evidence>
<dbReference type="PANTHER" id="PTHR10146:SF14">
    <property type="entry name" value="PYRIDOXAL PHOSPHATE HOMEOSTASIS PROTEIN"/>
    <property type="match status" value="1"/>
</dbReference>
<comment type="cofactor">
    <cofactor evidence="3">
        <name>pyridoxal 5'-phosphate</name>
        <dbReference type="ChEBI" id="CHEBI:597326"/>
    </cofactor>
</comment>
<organism evidence="6 7">
    <name type="scientific">Wansuia hejianensis</name>
    <dbReference type="NCBI Taxonomy" id="2763667"/>
    <lineage>
        <taxon>Bacteria</taxon>
        <taxon>Bacillati</taxon>
        <taxon>Bacillota</taxon>
        <taxon>Clostridia</taxon>
        <taxon>Lachnospirales</taxon>
        <taxon>Lachnospiraceae</taxon>
        <taxon>Wansuia</taxon>
    </lineage>
</organism>
<dbReference type="Proteomes" id="UP000601522">
    <property type="component" value="Unassembled WGS sequence"/>
</dbReference>
<dbReference type="SUPFAM" id="SSF51419">
    <property type="entry name" value="PLP-binding barrel"/>
    <property type="match status" value="1"/>
</dbReference>
<evidence type="ECO:0000259" key="5">
    <source>
        <dbReference type="Pfam" id="PF01168"/>
    </source>
</evidence>
<dbReference type="InterPro" id="IPR011078">
    <property type="entry name" value="PyrdxlP_homeostasis"/>
</dbReference>